<dbReference type="AlphaFoldDB" id="A0A6J6PTH7"/>
<name>A0A6J6PTH7_9ZZZZ</name>
<sequence length="102" mass="11053">MRNIRSFNLDGRKATLKCSILFNMLAVLIKGCRADCLQFTTGEHRLQDACGINCAFCGASAHESVHFVNKQDDVAAGANLFEHLLQALLEITAVARAGNKCA</sequence>
<gene>
    <name evidence="1" type="ORF">UFOPK2625_00538</name>
</gene>
<dbReference type="EMBL" id="CAEZXZ010000062">
    <property type="protein sequence ID" value="CAB4701702.1"/>
    <property type="molecule type" value="Genomic_DNA"/>
</dbReference>
<protein>
    <submittedName>
        <fullName evidence="1">Unannotated protein</fullName>
    </submittedName>
</protein>
<proteinExistence type="predicted"/>
<accession>A0A6J6PTH7</accession>
<organism evidence="1">
    <name type="scientific">freshwater metagenome</name>
    <dbReference type="NCBI Taxonomy" id="449393"/>
    <lineage>
        <taxon>unclassified sequences</taxon>
        <taxon>metagenomes</taxon>
        <taxon>ecological metagenomes</taxon>
    </lineage>
</organism>
<reference evidence="1" key="1">
    <citation type="submission" date="2020-05" db="EMBL/GenBank/DDBJ databases">
        <authorList>
            <person name="Chiriac C."/>
            <person name="Salcher M."/>
            <person name="Ghai R."/>
            <person name="Kavagutti S V."/>
        </authorList>
    </citation>
    <scope>NUCLEOTIDE SEQUENCE</scope>
</reference>
<evidence type="ECO:0000313" key="1">
    <source>
        <dbReference type="EMBL" id="CAB4701702.1"/>
    </source>
</evidence>
<dbReference type="AntiFam" id="ANF00007">
    <property type="entry name" value="Shadow ORF (opposite clpB)"/>
</dbReference>